<dbReference type="InterPro" id="IPR039422">
    <property type="entry name" value="MarR/SlyA-like"/>
</dbReference>
<dbReference type="InterPro" id="IPR036388">
    <property type="entry name" value="WH-like_DNA-bd_sf"/>
</dbReference>
<dbReference type="Proteomes" id="UP000419743">
    <property type="component" value="Unassembled WGS sequence"/>
</dbReference>
<feature type="domain" description="HTH marR-type" evidence="1">
    <location>
        <begin position="18"/>
        <end position="149"/>
    </location>
</feature>
<dbReference type="SUPFAM" id="SSF46785">
    <property type="entry name" value="Winged helix' DNA-binding domain"/>
    <property type="match status" value="1"/>
</dbReference>
<evidence type="ECO:0000313" key="2">
    <source>
        <dbReference type="EMBL" id="VZO35154.1"/>
    </source>
</evidence>
<comment type="caution">
    <text evidence="2">The sequence shown here is derived from an EMBL/GenBank/DDBJ whole genome shotgun (WGS) entry which is preliminary data.</text>
</comment>
<dbReference type="AlphaFoldDB" id="A0A7M4DE40"/>
<dbReference type="Gene3D" id="1.10.10.10">
    <property type="entry name" value="Winged helix-like DNA-binding domain superfamily/Winged helix DNA-binding domain"/>
    <property type="match status" value="1"/>
</dbReference>
<accession>A0A7M4DE40</accession>
<dbReference type="GO" id="GO:0003700">
    <property type="term" value="F:DNA-binding transcription factor activity"/>
    <property type="evidence" value="ECO:0007669"/>
    <property type="project" value="InterPro"/>
</dbReference>
<proteinExistence type="predicted"/>
<sequence>MFPVSEPADRAPGCPALGATGLPALADLANLVRSTIGAVADRHDLTPSQGQLLCVLIDGPLRMADLARRLGVEKAALTGLVDRVERRSLVERRPVPGDRRSVDVVLTDAGSSAVDMFHADVAQALDALLSGLTDDERSVFQRITETVIAGHRAPDGASATGTIDPAIASSRP</sequence>
<dbReference type="PRINTS" id="PR00598">
    <property type="entry name" value="HTHMARR"/>
</dbReference>
<evidence type="ECO:0000313" key="3">
    <source>
        <dbReference type="Proteomes" id="UP000419743"/>
    </source>
</evidence>
<dbReference type="EMBL" id="CACRYJ010000006">
    <property type="protein sequence ID" value="VZO35154.1"/>
    <property type="molecule type" value="Genomic_DNA"/>
</dbReference>
<protein>
    <submittedName>
        <fullName evidence="2">HTH-type transcriptional repressor NicR</fullName>
    </submittedName>
</protein>
<dbReference type="InterPro" id="IPR036390">
    <property type="entry name" value="WH_DNA-bd_sf"/>
</dbReference>
<dbReference type="SMART" id="SM00347">
    <property type="entry name" value="HTH_MARR"/>
    <property type="match status" value="1"/>
</dbReference>
<organism evidence="2 3">
    <name type="scientific">Occultella aeris</name>
    <dbReference type="NCBI Taxonomy" id="2761496"/>
    <lineage>
        <taxon>Bacteria</taxon>
        <taxon>Bacillati</taxon>
        <taxon>Actinomycetota</taxon>
        <taxon>Actinomycetes</taxon>
        <taxon>Micrococcales</taxon>
        <taxon>Ruaniaceae</taxon>
        <taxon>Occultella</taxon>
    </lineage>
</organism>
<keyword evidence="3" id="KW-1185">Reference proteome</keyword>
<dbReference type="InterPro" id="IPR000835">
    <property type="entry name" value="HTH_MarR-typ"/>
</dbReference>
<gene>
    <name evidence="2" type="primary">nicR_1</name>
    <name evidence="2" type="ORF">HALOF300_00380</name>
</gene>
<evidence type="ECO:0000259" key="1">
    <source>
        <dbReference type="PROSITE" id="PS50995"/>
    </source>
</evidence>
<dbReference type="GO" id="GO:0006950">
    <property type="term" value="P:response to stress"/>
    <property type="evidence" value="ECO:0007669"/>
    <property type="project" value="TreeGrafter"/>
</dbReference>
<dbReference type="PROSITE" id="PS50995">
    <property type="entry name" value="HTH_MARR_2"/>
    <property type="match status" value="1"/>
</dbReference>
<name>A0A7M4DE40_9MICO</name>
<dbReference type="Pfam" id="PF12802">
    <property type="entry name" value="MarR_2"/>
    <property type="match status" value="1"/>
</dbReference>
<dbReference type="PANTHER" id="PTHR33164">
    <property type="entry name" value="TRANSCRIPTIONAL REGULATOR, MARR FAMILY"/>
    <property type="match status" value="1"/>
</dbReference>
<reference evidence="2 3" key="1">
    <citation type="submission" date="2019-11" db="EMBL/GenBank/DDBJ databases">
        <authorList>
            <person name="Criscuolo A."/>
        </authorList>
    </citation>
    <scope>NUCLEOTIDE SEQUENCE [LARGE SCALE GENOMIC DNA]</scope>
    <source>
        <strain evidence="2">CIP111667</strain>
    </source>
</reference>
<dbReference type="PANTHER" id="PTHR33164:SF107">
    <property type="entry name" value="TRANSCRIPTIONAL REGULATORY PROTEIN"/>
    <property type="match status" value="1"/>
</dbReference>